<organism evidence="2 3">
    <name type="scientific">Circinella minor</name>
    <dbReference type="NCBI Taxonomy" id="1195481"/>
    <lineage>
        <taxon>Eukaryota</taxon>
        <taxon>Fungi</taxon>
        <taxon>Fungi incertae sedis</taxon>
        <taxon>Mucoromycota</taxon>
        <taxon>Mucoromycotina</taxon>
        <taxon>Mucoromycetes</taxon>
        <taxon>Mucorales</taxon>
        <taxon>Lichtheimiaceae</taxon>
        <taxon>Circinella</taxon>
    </lineage>
</organism>
<comment type="caution">
    <text evidence="2">The sequence shown here is derived from an EMBL/GenBank/DDBJ whole genome shotgun (WGS) entry which is preliminary data.</text>
</comment>
<evidence type="ECO:0000313" key="3">
    <source>
        <dbReference type="Proteomes" id="UP000646827"/>
    </source>
</evidence>
<evidence type="ECO:0000313" key="2">
    <source>
        <dbReference type="EMBL" id="KAG2212946.1"/>
    </source>
</evidence>
<evidence type="ECO:0000256" key="1">
    <source>
        <dbReference type="SAM" id="MobiDB-lite"/>
    </source>
</evidence>
<sequence length="275" mass="31609">MSSSNNNNNNTRRQQHADNMANMNFRRLQDECSSLRAEYAAMKTQMDAMSAYMASVQQQQPPPPPNPAPEMDKQRVNDVIRNIHSRHDLFVNGDGYDYNETFRSRHNKEVTSVISAYCKGNPGGCVLDDKALHSQILMFFRGQREKSRRTIGQQAALDQHKRRYKRVWHKLKVRQAAHQKYNASLKDQYPDGEKLLSLECMSPEVSDAESEGNGLVRFMPSFRKPNVDKYFGELDKLSKGGKKRQGVEAKERRDGGVRETQINEETIASWPDWAK</sequence>
<dbReference type="EMBL" id="JAEPRB010000709">
    <property type="protein sequence ID" value="KAG2212946.1"/>
    <property type="molecule type" value="Genomic_DNA"/>
</dbReference>
<keyword evidence="3" id="KW-1185">Reference proteome</keyword>
<protein>
    <submittedName>
        <fullName evidence="2">Uncharacterized protein</fullName>
    </submittedName>
</protein>
<dbReference type="Proteomes" id="UP000646827">
    <property type="component" value="Unassembled WGS sequence"/>
</dbReference>
<name>A0A8H7V7F6_9FUNG</name>
<dbReference type="OrthoDB" id="2299152at2759"/>
<feature type="region of interest" description="Disordered" evidence="1">
    <location>
        <begin position="239"/>
        <end position="275"/>
    </location>
</feature>
<proteinExistence type="predicted"/>
<feature type="compositionally biased region" description="Basic and acidic residues" evidence="1">
    <location>
        <begin position="245"/>
        <end position="257"/>
    </location>
</feature>
<gene>
    <name evidence="2" type="ORF">INT45_009905</name>
</gene>
<accession>A0A8H7V7F6</accession>
<dbReference type="AlphaFoldDB" id="A0A8H7V7F6"/>
<reference evidence="2 3" key="1">
    <citation type="submission" date="2020-12" db="EMBL/GenBank/DDBJ databases">
        <title>Metabolic potential, ecology and presence of endohyphal bacteria is reflected in genomic diversity of Mucoromycotina.</title>
        <authorList>
            <person name="Muszewska A."/>
            <person name="Okrasinska A."/>
            <person name="Steczkiewicz K."/>
            <person name="Drgas O."/>
            <person name="Orlowska M."/>
            <person name="Perlinska-Lenart U."/>
            <person name="Aleksandrzak-Piekarczyk T."/>
            <person name="Szatraj K."/>
            <person name="Zielenkiewicz U."/>
            <person name="Pilsyk S."/>
            <person name="Malc E."/>
            <person name="Mieczkowski P."/>
            <person name="Kruszewska J.S."/>
            <person name="Biernat P."/>
            <person name="Pawlowska J."/>
        </authorList>
    </citation>
    <scope>NUCLEOTIDE SEQUENCE [LARGE SCALE GENOMIC DNA]</scope>
    <source>
        <strain evidence="2 3">CBS 142.35</strain>
    </source>
</reference>